<dbReference type="Pfam" id="PF21405">
    <property type="entry name" value="AMG1_II"/>
    <property type="match status" value="1"/>
</dbReference>
<dbReference type="Proteomes" id="UP000307173">
    <property type="component" value="Unassembled WGS sequence"/>
</dbReference>
<keyword evidence="7 11" id="KW-0460">Magnesium</keyword>
<evidence type="ECO:0000256" key="5">
    <source>
        <dbReference type="ARBA" id="ARBA00022553"/>
    </source>
</evidence>
<evidence type="ECO:0000259" key="16">
    <source>
        <dbReference type="Pfam" id="PF02878"/>
    </source>
</evidence>
<comment type="caution">
    <text evidence="19">The sequence shown here is derived from an EMBL/GenBank/DDBJ whole genome shotgun (WGS) entry which is preliminary data.</text>
</comment>
<comment type="function">
    <text evidence="11">Catalyzes the conversion of GlcNAc-6-P into GlcNAc-1-P during the synthesis of uridine diphosphate/UDP-GlcNAc, which is a biosynthetic precursor of chitin and also supplies the amino sugars for N-linked oligosaccharides of glycoproteins.</text>
</comment>
<dbReference type="PIRSF" id="PIRSF016408">
    <property type="entry name" value="PAGM"/>
    <property type="match status" value="1"/>
</dbReference>
<dbReference type="InterPro" id="IPR049023">
    <property type="entry name" value="AMG1_II"/>
</dbReference>
<dbReference type="SUPFAM" id="SSF53738">
    <property type="entry name" value="Phosphoglucomutase, first 3 domains"/>
    <property type="match status" value="4"/>
</dbReference>
<feature type="binding site" evidence="14">
    <location>
        <position position="291"/>
    </location>
    <ligand>
        <name>Mg(2+)</name>
        <dbReference type="ChEBI" id="CHEBI:18420"/>
    </ligand>
</feature>
<comment type="similarity">
    <text evidence="3 11">Belongs to the phosphohexose mutase family.</text>
</comment>
<dbReference type="GO" id="GO:0006048">
    <property type="term" value="P:UDP-N-acetylglucosamine biosynthetic process"/>
    <property type="evidence" value="ECO:0007669"/>
    <property type="project" value="UniProtKB-UniRule"/>
</dbReference>
<protein>
    <recommendedName>
        <fullName evidence="4 11">Phosphoacetylglucosamine mutase</fullName>
        <shortName evidence="11">PAGM</shortName>
        <ecNumber evidence="4 11">5.4.2.3</ecNumber>
    </recommendedName>
    <alternativeName>
        <fullName evidence="10 11">Acetylglucosamine phosphomutase</fullName>
    </alternativeName>
    <alternativeName>
        <fullName evidence="9 11">N-acetylglucosamine-phosphate mutase</fullName>
    </alternativeName>
</protein>
<evidence type="ECO:0000256" key="14">
    <source>
        <dbReference type="PIRSR" id="PIRSR016408-3"/>
    </source>
</evidence>
<evidence type="ECO:0000256" key="1">
    <source>
        <dbReference type="ARBA" id="ARBA00000558"/>
    </source>
</evidence>
<comment type="cofactor">
    <cofactor evidence="11 14">
        <name>Mg(2+)</name>
        <dbReference type="ChEBI" id="CHEBI:18420"/>
    </cofactor>
    <text evidence="11 14">Binds 1 Mg(2+) ion per subunit.</text>
</comment>
<evidence type="ECO:0000256" key="8">
    <source>
        <dbReference type="ARBA" id="ARBA00023235"/>
    </source>
</evidence>
<evidence type="ECO:0000313" key="19">
    <source>
        <dbReference type="EMBL" id="TID19256.1"/>
    </source>
</evidence>
<dbReference type="EC" id="5.4.2.3" evidence="4 11"/>
<feature type="domain" description="Phosphoacetylglucosamine mutase AMG1" evidence="18">
    <location>
        <begin position="183"/>
        <end position="293"/>
    </location>
</feature>
<dbReference type="Pfam" id="PF21404">
    <property type="entry name" value="AMG1_III"/>
    <property type="match status" value="1"/>
</dbReference>
<accession>A0A4T0WXW2</accession>
<feature type="binding site" evidence="13">
    <location>
        <begin position="381"/>
        <end position="383"/>
    </location>
    <ligand>
        <name>substrate</name>
    </ligand>
</feature>
<feature type="binding site" evidence="13">
    <location>
        <begin position="500"/>
        <end position="504"/>
    </location>
    <ligand>
        <name>substrate</name>
    </ligand>
</feature>
<dbReference type="EMBL" id="SELW01000599">
    <property type="protein sequence ID" value="TID19256.1"/>
    <property type="molecule type" value="Genomic_DNA"/>
</dbReference>
<dbReference type="SUPFAM" id="SSF55957">
    <property type="entry name" value="Phosphoglucomutase, C-terminal domain"/>
    <property type="match status" value="1"/>
</dbReference>
<dbReference type="GO" id="GO:0000287">
    <property type="term" value="F:magnesium ion binding"/>
    <property type="evidence" value="ECO:0007669"/>
    <property type="project" value="InterPro"/>
</dbReference>
<dbReference type="PANTHER" id="PTHR45955:SF1">
    <property type="entry name" value="PHOSPHOACETYLGLUCOSAMINE MUTASE"/>
    <property type="match status" value="1"/>
</dbReference>
<dbReference type="InterPro" id="IPR049022">
    <property type="entry name" value="AMG1_III"/>
</dbReference>
<evidence type="ECO:0000256" key="11">
    <source>
        <dbReference type="PIRNR" id="PIRNR016408"/>
    </source>
</evidence>
<feature type="domain" description="Phosphoacetylglucosamine mutase AMG1" evidence="17">
    <location>
        <begin position="307"/>
        <end position="436"/>
    </location>
</feature>
<dbReference type="InterPro" id="IPR005844">
    <property type="entry name" value="A-D-PHexomutase_a/b/a-I"/>
</dbReference>
<evidence type="ECO:0000259" key="15">
    <source>
        <dbReference type="Pfam" id="PF00408"/>
    </source>
</evidence>
<evidence type="ECO:0000256" key="10">
    <source>
        <dbReference type="ARBA" id="ARBA00032065"/>
    </source>
</evidence>
<feature type="domain" description="Alpha-D-phosphohexomutase C-terminal" evidence="15">
    <location>
        <begin position="477"/>
        <end position="528"/>
    </location>
</feature>
<gene>
    <name evidence="19" type="ORF">CANINC_003827</name>
</gene>
<dbReference type="GO" id="GO:0004610">
    <property type="term" value="F:phosphoacetylglucosamine mutase activity"/>
    <property type="evidence" value="ECO:0007669"/>
    <property type="project" value="UniProtKB-UniRule"/>
</dbReference>
<dbReference type="InterPro" id="IPR005843">
    <property type="entry name" value="A-D-PHexomutase_C"/>
</dbReference>
<name>A0A4T0WXW2_9ASCO</name>
<organism evidence="19 20">
    <name type="scientific">Pichia inconspicua</name>
    <dbReference type="NCBI Taxonomy" id="52247"/>
    <lineage>
        <taxon>Eukaryota</taxon>
        <taxon>Fungi</taxon>
        <taxon>Dikarya</taxon>
        <taxon>Ascomycota</taxon>
        <taxon>Saccharomycotina</taxon>
        <taxon>Pichiomycetes</taxon>
        <taxon>Pichiales</taxon>
        <taxon>Pichiaceae</taxon>
        <taxon>Pichia</taxon>
    </lineage>
</organism>
<dbReference type="CDD" id="cd03086">
    <property type="entry name" value="PGM3"/>
    <property type="match status" value="1"/>
</dbReference>
<keyword evidence="20" id="KW-1185">Reference proteome</keyword>
<feature type="active site" description="Phosphoserine intermediate" evidence="12">
    <location>
        <position position="68"/>
    </location>
</feature>
<proteinExistence type="inferred from homology"/>
<dbReference type="InterPro" id="IPR016055">
    <property type="entry name" value="A-D-PHexomutase_a/b/a-I/II/III"/>
</dbReference>
<dbReference type="Pfam" id="PF00408">
    <property type="entry name" value="PGM_PMM_IV"/>
    <property type="match status" value="1"/>
</dbReference>
<dbReference type="OrthoDB" id="1928at2759"/>
<evidence type="ECO:0000256" key="3">
    <source>
        <dbReference type="ARBA" id="ARBA00010231"/>
    </source>
</evidence>
<dbReference type="PROSITE" id="PS00710">
    <property type="entry name" value="PGM_PMM"/>
    <property type="match status" value="1"/>
</dbReference>
<evidence type="ECO:0000256" key="6">
    <source>
        <dbReference type="ARBA" id="ARBA00022723"/>
    </source>
</evidence>
<feature type="domain" description="Alpha-D-phosphohexomutase alpha/beta/alpha" evidence="16">
    <location>
        <begin position="43"/>
        <end position="91"/>
    </location>
</feature>
<dbReference type="AlphaFoldDB" id="A0A4T0WXW2"/>
<dbReference type="FunFam" id="3.30.310.50:FF:000003">
    <property type="entry name" value="Phosphoacetylglucosamine mutase"/>
    <property type="match status" value="1"/>
</dbReference>
<feature type="binding site" evidence="14">
    <location>
        <position position="289"/>
    </location>
    <ligand>
        <name>Mg(2+)</name>
        <dbReference type="ChEBI" id="CHEBI:18420"/>
    </ligand>
</feature>
<dbReference type="PANTHER" id="PTHR45955">
    <property type="entry name" value="PHOSPHOACETYLGLUCOSAMINE MUTASE"/>
    <property type="match status" value="1"/>
</dbReference>
<evidence type="ECO:0000256" key="13">
    <source>
        <dbReference type="PIRSR" id="PIRSR016408-2"/>
    </source>
</evidence>
<dbReference type="STRING" id="52247.A0A4T0WXW2"/>
<evidence type="ECO:0000259" key="17">
    <source>
        <dbReference type="Pfam" id="PF21404"/>
    </source>
</evidence>
<feature type="binding site" evidence="14">
    <location>
        <position position="287"/>
    </location>
    <ligand>
        <name>Mg(2+)</name>
        <dbReference type="ChEBI" id="CHEBI:18420"/>
    </ligand>
</feature>
<keyword evidence="5" id="KW-0597">Phosphoprotein</keyword>
<dbReference type="GO" id="GO:0005975">
    <property type="term" value="P:carbohydrate metabolic process"/>
    <property type="evidence" value="ECO:0007669"/>
    <property type="project" value="InterPro"/>
</dbReference>
<dbReference type="InterPro" id="IPR036900">
    <property type="entry name" value="A-D-PHexomutase_C_sf"/>
</dbReference>
<dbReference type="FunFam" id="3.40.120.10:FF:000013">
    <property type="entry name" value="Phosphoacetylglucosamine mutase"/>
    <property type="match status" value="1"/>
</dbReference>
<evidence type="ECO:0000259" key="18">
    <source>
        <dbReference type="Pfam" id="PF21405"/>
    </source>
</evidence>
<feature type="binding site" description="via phosphate group" evidence="14">
    <location>
        <position position="68"/>
    </location>
    <ligand>
        <name>Mg(2+)</name>
        <dbReference type="ChEBI" id="CHEBI:18420"/>
    </ligand>
</feature>
<keyword evidence="6 11" id="KW-0479">Metal-binding</keyword>
<evidence type="ECO:0000256" key="4">
    <source>
        <dbReference type="ARBA" id="ARBA00012731"/>
    </source>
</evidence>
<reference evidence="19 20" key="1">
    <citation type="journal article" date="2019" name="Front. Genet.">
        <title>Whole-Genome Sequencing of the Opportunistic Yeast Pathogen Candida inconspicua Uncovers Its Hybrid Origin.</title>
        <authorList>
            <person name="Mixao V."/>
            <person name="Hansen A.P."/>
            <person name="Saus E."/>
            <person name="Boekhout T."/>
            <person name="Lass-Florl C."/>
            <person name="Gabaldon T."/>
        </authorList>
    </citation>
    <scope>NUCLEOTIDE SEQUENCE [LARGE SCALE GENOMIC DNA]</scope>
    <source>
        <strain evidence="19 20">CBS 180</strain>
    </source>
</reference>
<evidence type="ECO:0000256" key="7">
    <source>
        <dbReference type="ARBA" id="ARBA00022842"/>
    </source>
</evidence>
<dbReference type="Pfam" id="PF02878">
    <property type="entry name" value="PGM_PMM_I"/>
    <property type="match status" value="1"/>
</dbReference>
<evidence type="ECO:0000313" key="20">
    <source>
        <dbReference type="Proteomes" id="UP000307173"/>
    </source>
</evidence>
<comment type="pathway">
    <text evidence="2 11">Nucleotide-sugar biosynthesis; UDP-N-acetyl-alpha-D-glucosamine biosynthesis; N-acetyl-alpha-D-glucosamine 1-phosphate from alpha-D-glucosamine 6-phosphate (route I): step 2/2.</text>
</comment>
<comment type="catalytic activity">
    <reaction evidence="1 11">
        <text>N-acetyl-alpha-D-glucosamine 1-phosphate = N-acetyl-D-glucosamine 6-phosphate</text>
        <dbReference type="Rhea" id="RHEA:23804"/>
        <dbReference type="ChEBI" id="CHEBI:57513"/>
        <dbReference type="ChEBI" id="CHEBI:57776"/>
        <dbReference type="EC" id="5.4.2.3"/>
    </reaction>
</comment>
<evidence type="ECO:0000256" key="2">
    <source>
        <dbReference type="ARBA" id="ARBA00004865"/>
    </source>
</evidence>
<evidence type="ECO:0000256" key="12">
    <source>
        <dbReference type="PIRSR" id="PIRSR016408-1"/>
    </source>
</evidence>
<dbReference type="Gene3D" id="3.30.310.50">
    <property type="entry name" value="Alpha-D-phosphohexomutase, C-terminal domain"/>
    <property type="match status" value="1"/>
</dbReference>
<sequence>MSSFPSQQFKSLFQKYPPPINPNFQYGTAGFRMLADRLDSIMVAVAAISIVRSFSQSNKTIGIMITASHNPPHDNGVKIIDPLGDMLLQSWEPILTNLANCQSYNDFESYLKPLWDKYYTNNKASIIIARDTRETGPKLSSICTQLFDSLQDFVTYSNFETLTTPQLHYLTRCFNDPSFGTPTELGYYQKLGSSFTQLLKLNDINFDNVLKIIVDAANGVGALKLNSFLENCPLLKNHFSLVNTNTDDPNSLNVKCGADYVKTNQSLPNDIDSNLASKQNTLAASFDGDADRLICYFQDKDDFVLLDGDKIATLFSNLISHLINQLPQNNLKLGIIQTAYANGASTDYIVNKLNLPSVCAKTGVKHLHHEALNFDIGIYFEANGHGTVLFSDKFKETISKIDTKPAKSLLLLSDLINQTVGDALSDLLGVIAALALLNLSPKQWSQTYTELPNKLSKVIVKDRNLFITTDAERRLVQPSSIQPEIDHLVTKFEKSRSFVRPSGTEDAVRVYVEAKTTQDCALLTEKVVKLVQQFS</sequence>
<dbReference type="Gene3D" id="3.40.120.10">
    <property type="entry name" value="Alpha-D-Glucose-1,6-Bisphosphate, subunit A, domain 3"/>
    <property type="match status" value="2"/>
</dbReference>
<keyword evidence="8 11" id="KW-0413">Isomerase</keyword>
<dbReference type="UniPathway" id="UPA00113">
    <property type="reaction ID" value="UER00530"/>
</dbReference>
<dbReference type="InterPro" id="IPR016657">
    <property type="entry name" value="PAGM"/>
</dbReference>
<dbReference type="InterPro" id="IPR016066">
    <property type="entry name" value="A-D-PHexomutase_CS"/>
</dbReference>
<feature type="binding site" evidence="13">
    <location>
        <position position="509"/>
    </location>
    <ligand>
        <name>substrate</name>
    </ligand>
</feature>
<evidence type="ECO:0000256" key="9">
    <source>
        <dbReference type="ARBA" id="ARBA00031926"/>
    </source>
</evidence>